<dbReference type="InterPro" id="IPR004776">
    <property type="entry name" value="Mem_transp_PIN-like"/>
</dbReference>
<evidence type="ECO:0000256" key="4">
    <source>
        <dbReference type="ARBA" id="ARBA00022475"/>
    </source>
</evidence>
<feature type="transmembrane region" description="Helical" evidence="8">
    <location>
        <begin position="112"/>
        <end position="134"/>
    </location>
</feature>
<dbReference type="Gene3D" id="1.20.1530.20">
    <property type="match status" value="1"/>
</dbReference>
<dbReference type="GO" id="GO:0055085">
    <property type="term" value="P:transmembrane transport"/>
    <property type="evidence" value="ECO:0007669"/>
    <property type="project" value="InterPro"/>
</dbReference>
<dbReference type="Pfam" id="PF03547">
    <property type="entry name" value="Mem_trans"/>
    <property type="match status" value="1"/>
</dbReference>
<dbReference type="EMBL" id="JAEEGB010000005">
    <property type="protein sequence ID" value="MBI6872076.1"/>
    <property type="molecule type" value="Genomic_DNA"/>
</dbReference>
<evidence type="ECO:0000256" key="5">
    <source>
        <dbReference type="ARBA" id="ARBA00022692"/>
    </source>
</evidence>
<reference evidence="9" key="1">
    <citation type="submission" date="2020-12" db="EMBL/GenBank/DDBJ databases">
        <title>Clostridium thailandense sp. nov., a novel acetogenic bacterium isolated from peat land soil in Thailand.</title>
        <authorList>
            <person name="Chaikitkaew S."/>
            <person name="Birkeland N.K."/>
        </authorList>
    </citation>
    <scope>NUCLEOTIDE SEQUENCE</scope>
    <source>
        <strain evidence="9">DSM 17425</strain>
    </source>
</reference>
<feature type="transmembrane region" description="Helical" evidence="8">
    <location>
        <begin position="13"/>
        <end position="33"/>
    </location>
</feature>
<feature type="transmembrane region" description="Helical" evidence="8">
    <location>
        <begin position="173"/>
        <end position="192"/>
    </location>
</feature>
<dbReference type="AlphaFoldDB" id="A0A934HPJ3"/>
<keyword evidence="3" id="KW-0813">Transport</keyword>
<keyword evidence="6 8" id="KW-1133">Transmembrane helix</keyword>
<feature type="transmembrane region" description="Helical" evidence="8">
    <location>
        <begin position="54"/>
        <end position="75"/>
    </location>
</feature>
<comment type="similarity">
    <text evidence="2">Belongs to the auxin efflux carrier (TC 2.A.69) family.</text>
</comment>
<proteinExistence type="inferred from homology"/>
<keyword evidence="5 8" id="KW-0812">Transmembrane</keyword>
<evidence type="ECO:0000256" key="7">
    <source>
        <dbReference type="ARBA" id="ARBA00023136"/>
    </source>
</evidence>
<keyword evidence="7 8" id="KW-0472">Membrane</keyword>
<comment type="subcellular location">
    <subcellularLocation>
        <location evidence="1">Cell membrane</location>
        <topology evidence="1">Multi-pass membrane protein</topology>
    </subcellularLocation>
</comment>
<evidence type="ECO:0000313" key="10">
    <source>
        <dbReference type="Proteomes" id="UP000622687"/>
    </source>
</evidence>
<organism evidence="9 10">
    <name type="scientific">Clostridium aciditolerans</name>
    <dbReference type="NCBI Taxonomy" id="339861"/>
    <lineage>
        <taxon>Bacteria</taxon>
        <taxon>Bacillati</taxon>
        <taxon>Bacillota</taxon>
        <taxon>Clostridia</taxon>
        <taxon>Eubacteriales</taxon>
        <taxon>Clostridiaceae</taxon>
        <taxon>Clostridium</taxon>
    </lineage>
</organism>
<evidence type="ECO:0000256" key="8">
    <source>
        <dbReference type="SAM" id="Phobius"/>
    </source>
</evidence>
<evidence type="ECO:0000313" key="9">
    <source>
        <dbReference type="EMBL" id="MBI6872076.1"/>
    </source>
</evidence>
<name>A0A934HPJ3_9CLOT</name>
<sequence>MGMPLVYGLYGKIGVLYLSIFLIPYQILFWTYGEGLFSNEKENINIRKYLNNPNIIAVIIGLFIFIFAIKIPFIAKEALGDIGAITMPLSMMIIGEKIGSLEFKEIILDKDVYFCSFIRLIVAPILMFIIISFFNGIPLIKNICIAAEVIPTATVSVLFCEKYNGNANLASKCILATHILSIVTIPVMLMFLRFS</sequence>
<keyword evidence="4" id="KW-1003">Cell membrane</keyword>
<comment type="caution">
    <text evidence="9">The sequence shown here is derived from an EMBL/GenBank/DDBJ whole genome shotgun (WGS) entry which is preliminary data.</text>
</comment>
<dbReference type="InterPro" id="IPR038770">
    <property type="entry name" value="Na+/solute_symporter_sf"/>
</dbReference>
<dbReference type="Proteomes" id="UP000622687">
    <property type="component" value="Unassembled WGS sequence"/>
</dbReference>
<accession>A0A934HPJ3</accession>
<dbReference type="PANTHER" id="PTHR36838">
    <property type="entry name" value="AUXIN EFFLUX CARRIER FAMILY PROTEIN"/>
    <property type="match status" value="1"/>
</dbReference>
<dbReference type="PANTHER" id="PTHR36838:SF1">
    <property type="entry name" value="SLR1864 PROTEIN"/>
    <property type="match status" value="1"/>
</dbReference>
<gene>
    <name evidence="9" type="ORF">I6U51_05050</name>
</gene>
<evidence type="ECO:0000256" key="3">
    <source>
        <dbReference type="ARBA" id="ARBA00022448"/>
    </source>
</evidence>
<keyword evidence="10" id="KW-1185">Reference proteome</keyword>
<dbReference type="GO" id="GO:0005886">
    <property type="term" value="C:plasma membrane"/>
    <property type="evidence" value="ECO:0007669"/>
    <property type="project" value="UniProtKB-SubCell"/>
</dbReference>
<protein>
    <submittedName>
        <fullName evidence="9">AEC family transporter</fullName>
    </submittedName>
</protein>
<feature type="transmembrane region" description="Helical" evidence="8">
    <location>
        <begin position="140"/>
        <end position="161"/>
    </location>
</feature>
<evidence type="ECO:0000256" key="6">
    <source>
        <dbReference type="ARBA" id="ARBA00022989"/>
    </source>
</evidence>
<evidence type="ECO:0000256" key="2">
    <source>
        <dbReference type="ARBA" id="ARBA00010145"/>
    </source>
</evidence>
<evidence type="ECO:0000256" key="1">
    <source>
        <dbReference type="ARBA" id="ARBA00004651"/>
    </source>
</evidence>